<name>A0A8J3FW70_9PSEU</name>
<dbReference type="Proteomes" id="UP000637578">
    <property type="component" value="Unassembled WGS sequence"/>
</dbReference>
<evidence type="ECO:0000313" key="1">
    <source>
        <dbReference type="EMBL" id="GGM57359.1"/>
    </source>
</evidence>
<sequence>MTRVPGRTAVQNVRTVPVSTALPPELPAPAELLAARAAELLGWRGAVLPPMSLLGRRVVPVVELLTDRHAERLSWDCGPVTDRTAVSTWVWPELADRVPSPAVRLVGVIAPARHWRTALACAGPFAKLCPAAVVLPATVTGSEDYQNNCLLRTRLYGVAVLTAACDGAVELELPGSATDEASGAAELASSAAVRWMHEVLYERLLAETPAPAGC</sequence>
<dbReference type="EMBL" id="BMMK01000013">
    <property type="protein sequence ID" value="GGM57359.1"/>
    <property type="molecule type" value="Genomic_DNA"/>
</dbReference>
<reference evidence="1" key="2">
    <citation type="submission" date="2020-09" db="EMBL/GenBank/DDBJ databases">
        <authorList>
            <person name="Sun Q."/>
            <person name="Zhou Y."/>
        </authorList>
    </citation>
    <scope>NUCLEOTIDE SEQUENCE</scope>
    <source>
        <strain evidence="1">CGMCC 4.5737</strain>
    </source>
</reference>
<gene>
    <name evidence="1" type="ORF">GCM10012275_30560</name>
</gene>
<proteinExistence type="predicted"/>
<accession>A0A8J3FW70</accession>
<organism evidence="1 2">
    <name type="scientific">Longimycelium tulufanense</name>
    <dbReference type="NCBI Taxonomy" id="907463"/>
    <lineage>
        <taxon>Bacteria</taxon>
        <taxon>Bacillati</taxon>
        <taxon>Actinomycetota</taxon>
        <taxon>Actinomycetes</taxon>
        <taxon>Pseudonocardiales</taxon>
        <taxon>Pseudonocardiaceae</taxon>
        <taxon>Longimycelium</taxon>
    </lineage>
</organism>
<dbReference type="AlphaFoldDB" id="A0A8J3FW70"/>
<keyword evidence="2" id="KW-1185">Reference proteome</keyword>
<evidence type="ECO:0000313" key="2">
    <source>
        <dbReference type="Proteomes" id="UP000637578"/>
    </source>
</evidence>
<protein>
    <submittedName>
        <fullName evidence="1">Uncharacterized protein</fullName>
    </submittedName>
</protein>
<comment type="caution">
    <text evidence="1">The sequence shown here is derived from an EMBL/GenBank/DDBJ whole genome shotgun (WGS) entry which is preliminary data.</text>
</comment>
<reference evidence="1" key="1">
    <citation type="journal article" date="2014" name="Int. J. Syst. Evol. Microbiol.">
        <title>Complete genome sequence of Corynebacterium casei LMG S-19264T (=DSM 44701T), isolated from a smear-ripened cheese.</title>
        <authorList>
            <consortium name="US DOE Joint Genome Institute (JGI-PGF)"/>
            <person name="Walter F."/>
            <person name="Albersmeier A."/>
            <person name="Kalinowski J."/>
            <person name="Ruckert C."/>
        </authorList>
    </citation>
    <scope>NUCLEOTIDE SEQUENCE</scope>
    <source>
        <strain evidence="1">CGMCC 4.5737</strain>
    </source>
</reference>